<comment type="subcellular location">
    <subcellularLocation>
        <location evidence="9">Cytoplasm</location>
    </subcellularLocation>
</comment>
<sequence>MDLHFKIEDWVKERKSHVFHRQLVIVSGPKAWAEKQVENLLINFESLSSKHLWVGDAPSNQQAVNSLDYRQHLGREYNTLIYNCYSGLSANALMAYSGTIKANGLMVLICPELKSWSQYSDPLSKKRYSYGFSQYLEPSRFITRLISIIAHDKNTIVITPNSFRGHNSTIAPEQFNRRLDSATSEQDKVVSSIIKSASGHTNRPLVITADRGRGKSSALGMAARALMLEQEKKIIITAPTKHNVEQVFTFATPLKQDSLINNGSIEFVAPDALVTGSYHADLLFIDEAAAIPSSILKVLLDKYPRVILSSTIHGYEGAGRGFELRFKPYLETAHKGWKDLTLTTPIRWYTDDCLEHLWFSVFIMQDSTSNSLTQAQGKVIGQNETPVNKITSSKRLSEYKCQEVSKEQLVDSPQLLSKIFSLLINAHYQTSPDDLFRLLDAPEQRIYVCTCDSDVIGVALICSEGGSALSDLTQEIILGHRRVNGHLVAQNLALHTADKEFVNYEQWRIVRIAVSQEYRRTNIASTLLQFIESSAVEHGIWLITSSFGATSKLLKFWGHNDYIPLKLGFKRDASSDEVSLIVGKSLSLTTSTLLNKLSLQFREELIYHASRYHISMNTSLLTHLLTYCQPQDISTRTRYRVEQFIASNSPYMPFSQLLAKYVLTKLSRVEHANTIPKEAEFLVAALIQFKTTQDLVTEFKLSGKKELNTHIRNAISTI</sequence>
<evidence type="ECO:0000256" key="8">
    <source>
        <dbReference type="ARBA" id="ARBA00023315"/>
    </source>
</evidence>
<dbReference type="Pfam" id="PF05127">
    <property type="entry name" value="NAT10_TcmA_helicase"/>
    <property type="match status" value="1"/>
</dbReference>
<dbReference type="InterPro" id="IPR016181">
    <property type="entry name" value="Acyl_CoA_acyltransferase"/>
</dbReference>
<dbReference type="Pfam" id="PF08351">
    <property type="entry name" value="TmcA_N"/>
    <property type="match status" value="1"/>
</dbReference>
<dbReference type="RefSeq" id="WP_342882893.1">
    <property type="nucleotide sequence ID" value="NZ_JBBMQS010000025.1"/>
</dbReference>
<evidence type="ECO:0000256" key="4">
    <source>
        <dbReference type="ARBA" id="ARBA00022694"/>
    </source>
</evidence>
<keyword evidence="6 9" id="KW-0067">ATP-binding</keyword>
<name>A0ABU9T1E8_9ALTE</name>
<dbReference type="Gene3D" id="3.40.50.11040">
    <property type="match status" value="1"/>
</dbReference>
<dbReference type="Gene3D" id="3.40.630.30">
    <property type="match status" value="1"/>
</dbReference>
<evidence type="ECO:0000256" key="6">
    <source>
        <dbReference type="ARBA" id="ARBA00022840"/>
    </source>
</evidence>
<dbReference type="InterPro" id="IPR027417">
    <property type="entry name" value="P-loop_NTPase"/>
</dbReference>
<comment type="similarity">
    <text evidence="9">Belongs to the TmcA family.</text>
</comment>
<comment type="function">
    <text evidence="9">Catalyzes the formation of N(4)-acetylcytidine (ac(4)C) at the wobble position of tRNA(Met), by using acetyl-CoA as an acetyl donor and ATP (or GTP).</text>
</comment>
<keyword evidence="13" id="KW-1185">Reference proteome</keyword>
<evidence type="ECO:0000313" key="12">
    <source>
        <dbReference type="EMBL" id="MEM5499947.1"/>
    </source>
</evidence>
<feature type="binding site" evidence="9">
    <location>
        <position position="186"/>
    </location>
    <ligand>
        <name>ATP</name>
        <dbReference type="ChEBI" id="CHEBI:30616"/>
    </ligand>
</feature>
<keyword evidence="1 9" id="KW-0963">Cytoplasm</keyword>
<dbReference type="GO" id="GO:0016746">
    <property type="term" value="F:acyltransferase activity"/>
    <property type="evidence" value="ECO:0007669"/>
    <property type="project" value="UniProtKB-KW"/>
</dbReference>
<dbReference type="PROSITE" id="PS51186">
    <property type="entry name" value="GNAT"/>
    <property type="match status" value="1"/>
</dbReference>
<dbReference type="PANTHER" id="PTHR10925">
    <property type="entry name" value="N-ACETYLTRANSFERASE 10"/>
    <property type="match status" value="1"/>
</dbReference>
<dbReference type="EMBL" id="JBBMQS010000025">
    <property type="protein sequence ID" value="MEM5499947.1"/>
    <property type="molecule type" value="Genomic_DNA"/>
</dbReference>
<comment type="catalytic activity">
    <reaction evidence="9">
        <text>cytidine(34) in elongator tRNA(Met) + acetyl-CoA + ATP + H2O = N(4)-acetylcytidine(34) in elongator tRNA(Met) + ADP + phosphate + CoA + H(+)</text>
        <dbReference type="Rhea" id="RHEA:43788"/>
        <dbReference type="Rhea" id="RHEA-COMP:10693"/>
        <dbReference type="Rhea" id="RHEA-COMP:10694"/>
        <dbReference type="ChEBI" id="CHEBI:15377"/>
        <dbReference type="ChEBI" id="CHEBI:15378"/>
        <dbReference type="ChEBI" id="CHEBI:30616"/>
        <dbReference type="ChEBI" id="CHEBI:43474"/>
        <dbReference type="ChEBI" id="CHEBI:57287"/>
        <dbReference type="ChEBI" id="CHEBI:57288"/>
        <dbReference type="ChEBI" id="CHEBI:74900"/>
        <dbReference type="ChEBI" id="CHEBI:82748"/>
        <dbReference type="ChEBI" id="CHEBI:456216"/>
        <dbReference type="EC" id="2.3.1.193"/>
    </reaction>
</comment>
<keyword evidence="4 9" id="KW-0819">tRNA processing</keyword>
<dbReference type="SUPFAM" id="SSF52540">
    <property type="entry name" value="P-loop containing nucleoside triphosphate hydrolases"/>
    <property type="match status" value="1"/>
</dbReference>
<dbReference type="EC" id="2.3.1.193" evidence="9"/>
<evidence type="ECO:0000259" key="10">
    <source>
        <dbReference type="PROSITE" id="PS51186"/>
    </source>
</evidence>
<evidence type="ECO:0000313" key="13">
    <source>
        <dbReference type="Proteomes" id="UP001461163"/>
    </source>
</evidence>
<feature type="domain" description="N-acetyltransferase" evidence="10">
    <location>
        <begin position="406"/>
        <end position="589"/>
    </location>
</feature>
<keyword evidence="7 9" id="KW-0694">RNA-binding</keyword>
<evidence type="ECO:0000256" key="5">
    <source>
        <dbReference type="ARBA" id="ARBA00022741"/>
    </source>
</evidence>
<keyword evidence="3 9" id="KW-0808">Transferase</keyword>
<comment type="caution">
    <text evidence="12">The sequence shown here is derived from an EMBL/GenBank/DDBJ whole genome shotgun (WGS) entry which is preliminary data.</text>
</comment>
<dbReference type="InterPro" id="IPR014001">
    <property type="entry name" value="Helicase_ATP-bd"/>
</dbReference>
<keyword evidence="2 9" id="KW-0820">tRNA-binding</keyword>
<dbReference type="Gene3D" id="3.40.50.300">
    <property type="entry name" value="P-loop containing nucleotide triphosphate hydrolases"/>
    <property type="match status" value="1"/>
</dbReference>
<keyword evidence="5 9" id="KW-0547">Nucleotide-binding</keyword>
<dbReference type="InterPro" id="IPR000182">
    <property type="entry name" value="GNAT_dom"/>
</dbReference>
<proteinExistence type="inferred from homology"/>
<evidence type="ECO:0000256" key="9">
    <source>
        <dbReference type="HAMAP-Rule" id="MF_01886"/>
    </source>
</evidence>
<evidence type="ECO:0000256" key="3">
    <source>
        <dbReference type="ARBA" id="ARBA00022679"/>
    </source>
</evidence>
<comment type="caution">
    <text evidence="9">Lacks conserved residue(s) required for the propagation of feature annotation.</text>
</comment>
<dbReference type="InterPro" id="IPR013562">
    <property type="entry name" value="TmcA/NAT10_N"/>
</dbReference>
<dbReference type="CDD" id="cd04301">
    <property type="entry name" value="NAT_SF"/>
    <property type="match status" value="1"/>
</dbReference>
<dbReference type="SUPFAM" id="SSF55729">
    <property type="entry name" value="Acyl-CoA N-acyltransferases (Nat)"/>
    <property type="match status" value="1"/>
</dbReference>
<dbReference type="InterPro" id="IPR024914">
    <property type="entry name" value="tRNA_acetyltr_TmcA"/>
</dbReference>
<dbReference type="HAMAP" id="MF_01886">
    <property type="entry name" value="tRNA_acetyltr_TmcA"/>
    <property type="match status" value="1"/>
</dbReference>
<evidence type="ECO:0000259" key="11">
    <source>
        <dbReference type="PROSITE" id="PS51192"/>
    </source>
</evidence>
<gene>
    <name evidence="9" type="primary">tmcA</name>
    <name evidence="12" type="ORF">WNY77_21295</name>
</gene>
<dbReference type="InterPro" id="IPR032672">
    <property type="entry name" value="TmcA/NAT10/Kre33"/>
</dbReference>
<feature type="domain" description="Helicase ATP-binding" evidence="11">
    <location>
        <begin position="196"/>
        <end position="330"/>
    </location>
</feature>
<evidence type="ECO:0000256" key="2">
    <source>
        <dbReference type="ARBA" id="ARBA00022555"/>
    </source>
</evidence>
<feature type="binding site" evidence="9">
    <location>
        <position position="347"/>
    </location>
    <ligand>
        <name>ATP</name>
        <dbReference type="ChEBI" id="CHEBI:30616"/>
    </ligand>
</feature>
<feature type="binding site" evidence="9">
    <location>
        <begin position="512"/>
        <end position="514"/>
    </location>
    <ligand>
        <name>acetyl-CoA</name>
        <dbReference type="ChEBI" id="CHEBI:57288"/>
    </ligand>
</feature>
<dbReference type="Proteomes" id="UP001461163">
    <property type="component" value="Unassembled WGS sequence"/>
</dbReference>
<reference evidence="12 13" key="1">
    <citation type="submission" date="2024-03" db="EMBL/GenBank/DDBJ databases">
        <title>Community enrichment and isolation of bacterial strains for fucoidan degradation.</title>
        <authorList>
            <person name="Sichert A."/>
        </authorList>
    </citation>
    <scope>NUCLEOTIDE SEQUENCE [LARGE SCALE GENOMIC DNA]</scope>
    <source>
        <strain evidence="12 13">AS12</strain>
    </source>
</reference>
<dbReference type="InterPro" id="IPR007807">
    <property type="entry name" value="TcmA/NAT10_helicase"/>
</dbReference>
<evidence type="ECO:0000256" key="1">
    <source>
        <dbReference type="ARBA" id="ARBA00022490"/>
    </source>
</evidence>
<organism evidence="12 13">
    <name type="scientific">Paraglaciecola mesophila</name>
    <dbReference type="NCBI Taxonomy" id="197222"/>
    <lineage>
        <taxon>Bacteria</taxon>
        <taxon>Pseudomonadati</taxon>
        <taxon>Pseudomonadota</taxon>
        <taxon>Gammaproteobacteria</taxon>
        <taxon>Alteromonadales</taxon>
        <taxon>Alteromonadaceae</taxon>
        <taxon>Paraglaciecola</taxon>
    </lineage>
</organism>
<keyword evidence="8 9" id="KW-0012">Acyltransferase</keyword>
<dbReference type="PANTHER" id="PTHR10925:SF5">
    <property type="entry name" value="RNA CYTIDINE ACETYLTRANSFERASE"/>
    <property type="match status" value="1"/>
</dbReference>
<accession>A0ABU9T1E8</accession>
<protein>
    <recommendedName>
        <fullName evidence="9">tRNA(Met) cytidine acetyltransferase TmcA</fullName>
        <ecNumber evidence="9">2.3.1.193</ecNumber>
    </recommendedName>
</protein>
<dbReference type="Pfam" id="PF13718">
    <property type="entry name" value="GNAT_acetyltr_2"/>
    <property type="match status" value="1"/>
</dbReference>
<evidence type="ECO:0000256" key="7">
    <source>
        <dbReference type="ARBA" id="ARBA00022884"/>
    </source>
</evidence>
<dbReference type="PROSITE" id="PS51192">
    <property type="entry name" value="HELICASE_ATP_BIND_1"/>
    <property type="match status" value="1"/>
</dbReference>